<dbReference type="NCBIfam" id="TIGR02429">
    <property type="entry name" value="pcaI_scoA_fam"/>
    <property type="match status" value="1"/>
</dbReference>
<dbReference type="AlphaFoldDB" id="A0A1W1ZKI8"/>
<dbReference type="PROSITE" id="PS01273">
    <property type="entry name" value="COA_TRANSF_1"/>
    <property type="match status" value="1"/>
</dbReference>
<dbReference type="InterPro" id="IPR004163">
    <property type="entry name" value="CoA_transf_BS"/>
</dbReference>
<organism evidence="3 4">
    <name type="scientific">Papillibacter cinnamivorans DSM 12816</name>
    <dbReference type="NCBI Taxonomy" id="1122930"/>
    <lineage>
        <taxon>Bacteria</taxon>
        <taxon>Bacillati</taxon>
        <taxon>Bacillota</taxon>
        <taxon>Clostridia</taxon>
        <taxon>Eubacteriales</taxon>
        <taxon>Oscillospiraceae</taxon>
        <taxon>Papillibacter</taxon>
    </lineage>
</organism>
<evidence type="ECO:0000256" key="1">
    <source>
        <dbReference type="ARBA" id="ARBA00005612"/>
    </source>
</evidence>
<dbReference type="PANTHER" id="PTHR13707">
    <property type="entry name" value="KETOACID-COENZYME A TRANSFERASE"/>
    <property type="match status" value="1"/>
</dbReference>
<evidence type="ECO:0000256" key="2">
    <source>
        <dbReference type="ARBA" id="ARBA00022679"/>
    </source>
</evidence>
<dbReference type="Pfam" id="PF01144">
    <property type="entry name" value="CoA_trans"/>
    <property type="match status" value="1"/>
</dbReference>
<dbReference type="InterPro" id="IPR037171">
    <property type="entry name" value="NagB/RpiA_transferase-like"/>
</dbReference>
<dbReference type="SMART" id="SM00882">
    <property type="entry name" value="CoA_trans"/>
    <property type="match status" value="1"/>
</dbReference>
<dbReference type="PANTHER" id="PTHR13707:SF60">
    <property type="entry name" value="ACETATE COA-TRANSFERASE SUBUNIT ALPHA"/>
    <property type="match status" value="1"/>
</dbReference>
<evidence type="ECO:0000313" key="4">
    <source>
        <dbReference type="Proteomes" id="UP000192790"/>
    </source>
</evidence>
<dbReference type="InterPro" id="IPR012792">
    <property type="entry name" value="3-oxoacid_CoA-transf_A"/>
</dbReference>
<dbReference type="SUPFAM" id="SSF100950">
    <property type="entry name" value="NagB/RpiA/CoA transferase-like"/>
    <property type="match status" value="1"/>
</dbReference>
<accession>A0A1W1ZKI8</accession>
<dbReference type="OrthoDB" id="9777193at2"/>
<dbReference type="InterPro" id="IPR004165">
    <property type="entry name" value="CoA_trans_fam_I"/>
</dbReference>
<proteinExistence type="inferred from homology"/>
<dbReference type="STRING" id="1122930.SAMN02745168_1191"/>
<protein>
    <submittedName>
        <fullName evidence="3">Acetate CoA/acetoacetate CoA-transferase alpha subunit</fullName>
    </submittedName>
</protein>
<reference evidence="3 4" key="1">
    <citation type="submission" date="2017-04" db="EMBL/GenBank/DDBJ databases">
        <authorList>
            <person name="Afonso C.L."/>
            <person name="Miller P.J."/>
            <person name="Scott M.A."/>
            <person name="Spackman E."/>
            <person name="Goraichik I."/>
            <person name="Dimitrov K.M."/>
            <person name="Suarez D.L."/>
            <person name="Swayne D.E."/>
        </authorList>
    </citation>
    <scope>NUCLEOTIDE SEQUENCE [LARGE SCALE GENOMIC DNA]</scope>
    <source>
        <strain evidence="3 4">DSM 12816</strain>
    </source>
</reference>
<name>A0A1W1ZKI8_9FIRM</name>
<keyword evidence="2 3" id="KW-0808">Transferase</keyword>
<dbReference type="RefSeq" id="WP_084233938.1">
    <property type="nucleotide sequence ID" value="NZ_FWXW01000002.1"/>
</dbReference>
<gene>
    <name evidence="3" type="ORF">SAMN02745168_1191</name>
</gene>
<keyword evidence="4" id="KW-1185">Reference proteome</keyword>
<evidence type="ECO:0000313" key="3">
    <source>
        <dbReference type="EMBL" id="SMC48894.1"/>
    </source>
</evidence>
<dbReference type="GO" id="GO:0008410">
    <property type="term" value="F:CoA-transferase activity"/>
    <property type="evidence" value="ECO:0007669"/>
    <property type="project" value="InterPro"/>
</dbReference>
<dbReference type="Gene3D" id="3.40.1080.10">
    <property type="entry name" value="Glutaconate Coenzyme A-transferase"/>
    <property type="match status" value="1"/>
</dbReference>
<dbReference type="EMBL" id="FWXW01000002">
    <property type="protein sequence ID" value="SMC48894.1"/>
    <property type="molecule type" value="Genomic_DNA"/>
</dbReference>
<comment type="similarity">
    <text evidence="1">Belongs to the 3-oxoacid CoA-transferase subunit A family.</text>
</comment>
<sequence length="242" mass="26189">MNKTAEIGEVIDRVQDGMTIMIGGFLGVGSPLNCLEKLAQKDVKDLTVIAIVNSYPGGSFDLAALFERRRVRKFITAHAGTCPEAVRAFKSGELEIEYYPMGTLIEKIRAGGAGLGAVVTPIGVGTLVEQGKEKLTIGGKEYLVELPLRADMAFIKGYRADTTGNVQYRGISINSNPVIASAAEYTVAEVNEIVAPGEIDPERVGTPGIFVNSVVQGYSLPQQQEIYRRMWTKSGYLRETIA</sequence>
<dbReference type="Proteomes" id="UP000192790">
    <property type="component" value="Unassembled WGS sequence"/>
</dbReference>